<proteinExistence type="predicted"/>
<comment type="subcellular location">
    <subcellularLocation>
        <location evidence="3">Cell membrane</location>
        <topology evidence="3">Peripheral membrane protein</topology>
        <orientation evidence="3">Cytoplasmic side</orientation>
    </subcellularLocation>
    <subcellularLocation>
        <location evidence="2">Cytoplasm</location>
        <location evidence="2">Cytoskeleton</location>
        <location evidence="2">Actin patch</location>
    </subcellularLocation>
    <subcellularLocation>
        <location evidence="1">Endosome membrane</location>
        <topology evidence="1">Peripheral membrane protein</topology>
        <orientation evidence="1">Cytoplasmic side</orientation>
    </subcellularLocation>
</comment>
<organism evidence="14 15">
    <name type="scientific">Fusarium albosuccineum</name>
    <dbReference type="NCBI Taxonomy" id="1237068"/>
    <lineage>
        <taxon>Eukaryota</taxon>
        <taxon>Fungi</taxon>
        <taxon>Dikarya</taxon>
        <taxon>Ascomycota</taxon>
        <taxon>Pezizomycotina</taxon>
        <taxon>Sordariomycetes</taxon>
        <taxon>Hypocreomycetidae</taxon>
        <taxon>Hypocreales</taxon>
        <taxon>Nectriaceae</taxon>
        <taxon>Fusarium</taxon>
        <taxon>Fusarium decemcellulare species complex</taxon>
    </lineage>
</organism>
<accession>A0A8H4PIF5</accession>
<dbReference type="GO" id="GO:0005886">
    <property type="term" value="C:plasma membrane"/>
    <property type="evidence" value="ECO:0007669"/>
    <property type="project" value="UniProtKB-SubCell"/>
</dbReference>
<comment type="function">
    <text evidence="10">Component of the PAN1 actin cytoskeleton-regulatory complex required for the internalization of endosomes during actin-coupled endocytosis. The complex links the site of endocytosis to the cell membrane-associated actin cytoskeleton. Mediates uptake of external molecules and vacuolar degradation of plasma membrane proteins. Plays a role in the proper organization of the cell membrane-associated actin cytoskeleton and promotes its destabilization.</text>
</comment>
<sequence>MFVYLGTIQDSWAVGNDHFSVSKNLPTPIQQIWDRLACACGHATKVGTMISWMSTAADGTYAIMTKGGELLSNRQDILTLAHPATAVEHITLSPHGGYFIRFADGTVQISQSGFSDTLYQLISPYLDIRCQSRQYSPVRHVFFGAHDAVVIQTDRDIVSANLSPSLQAALQVLTHGELKAAGFVLGRNTVLCTCNPEQYFLEARSATGRSEHLHQLPSAMVPEELMLAAMAKQSPSEDVLRSYMCGPVPQTGLTVPIPPPQPPRTQPTHHRPANSFSGLSLAPPNSQRTSNHRHTISYTVPPVINNLWNAITSQPQSIQSAPRPDIPPAARERYERLFTSESGGRPYLNGIEAAGVFLRSGLTKEDLSRIWEDADRDRNGLFDKEEFVQAMWRIEVQSGRVAGSSPQMGSQSPPTQWNAFQPSAPPSQQYHPPPLTFPTHVSPQVQPPPPYQPTPGSYISSTQPPNGLQTIEILVAVLCKDCGTGLAPKDTAYRTPTAEYFCTSCPPPSAIQVLLTAGEALPRHKRSSLGCSGCWRDIKKGKMVWHCNKCWDKDLCQKCWGKAKRHCKHAATGQVAMMRVGKGSKGGDGDDDDALGDVVEGVPHFFGRSPGSSVGFPRNWFFSSSKKCFANCDLRSFEFGSATPIVSQPSHNPSDTKRTRCLARSKRLLGIPPILLLVDGLVYAPDRAVEARPPKDLMLVSNRARR</sequence>
<dbReference type="GO" id="GO:0003779">
    <property type="term" value="F:actin binding"/>
    <property type="evidence" value="ECO:0007669"/>
    <property type="project" value="UniProtKB-KW"/>
</dbReference>
<evidence type="ECO:0000313" key="15">
    <source>
        <dbReference type="Proteomes" id="UP000554235"/>
    </source>
</evidence>
<evidence type="ECO:0000256" key="1">
    <source>
        <dbReference type="ARBA" id="ARBA00004125"/>
    </source>
</evidence>
<comment type="caution">
    <text evidence="14">The sequence shown here is derived from an EMBL/GenBank/DDBJ whole genome shotgun (WGS) entry which is preliminary data.</text>
</comment>
<dbReference type="AlphaFoldDB" id="A0A8H4PIF5"/>
<dbReference type="Gene3D" id="1.10.238.10">
    <property type="entry name" value="EF-hand"/>
    <property type="match status" value="1"/>
</dbReference>
<dbReference type="OrthoDB" id="524326at2759"/>
<gene>
    <name evidence="14" type="ORF">FALBO_1490</name>
</gene>
<evidence type="ECO:0000256" key="3">
    <source>
        <dbReference type="ARBA" id="ARBA00004413"/>
    </source>
</evidence>
<feature type="compositionally biased region" description="Pro residues" evidence="11">
    <location>
        <begin position="256"/>
        <end position="265"/>
    </location>
</feature>
<dbReference type="CDD" id="cd00052">
    <property type="entry name" value="EH"/>
    <property type="match status" value="1"/>
</dbReference>
<keyword evidence="5" id="KW-0254">Endocytosis</keyword>
<dbReference type="EMBL" id="JAADYS010000186">
    <property type="protein sequence ID" value="KAF4471589.1"/>
    <property type="molecule type" value="Genomic_DNA"/>
</dbReference>
<dbReference type="InterPro" id="IPR002048">
    <property type="entry name" value="EF_hand_dom"/>
</dbReference>
<evidence type="ECO:0000256" key="11">
    <source>
        <dbReference type="SAM" id="MobiDB-lite"/>
    </source>
</evidence>
<evidence type="ECO:0000259" key="12">
    <source>
        <dbReference type="PROSITE" id="PS50031"/>
    </source>
</evidence>
<keyword evidence="9" id="KW-0206">Cytoskeleton</keyword>
<name>A0A8H4PIF5_9HYPO</name>
<evidence type="ECO:0000256" key="7">
    <source>
        <dbReference type="ARBA" id="ARBA00023054"/>
    </source>
</evidence>
<dbReference type="PROSITE" id="PS50222">
    <property type="entry name" value="EF_HAND_2"/>
    <property type="match status" value="1"/>
</dbReference>
<evidence type="ECO:0000313" key="14">
    <source>
        <dbReference type="EMBL" id="KAF4471589.1"/>
    </source>
</evidence>
<feature type="domain" description="EH" evidence="12">
    <location>
        <begin position="330"/>
        <end position="391"/>
    </location>
</feature>
<dbReference type="InterPro" id="IPR000261">
    <property type="entry name" value="EH_dom"/>
</dbReference>
<feature type="compositionally biased region" description="Polar residues" evidence="11">
    <location>
        <begin position="415"/>
        <end position="430"/>
    </location>
</feature>
<evidence type="ECO:0000256" key="6">
    <source>
        <dbReference type="ARBA" id="ARBA00022753"/>
    </source>
</evidence>
<dbReference type="Pfam" id="PF12763">
    <property type="entry name" value="EH"/>
    <property type="match status" value="1"/>
</dbReference>
<evidence type="ECO:0000256" key="4">
    <source>
        <dbReference type="ARBA" id="ARBA00011159"/>
    </source>
</evidence>
<keyword evidence="15" id="KW-1185">Reference proteome</keyword>
<dbReference type="SUPFAM" id="SSF47473">
    <property type="entry name" value="EF-hand"/>
    <property type="match status" value="1"/>
</dbReference>
<dbReference type="PROSITE" id="PS50031">
    <property type="entry name" value="EH"/>
    <property type="match status" value="1"/>
</dbReference>
<dbReference type="GO" id="GO:0010008">
    <property type="term" value="C:endosome membrane"/>
    <property type="evidence" value="ECO:0007669"/>
    <property type="project" value="UniProtKB-SubCell"/>
</dbReference>
<feature type="domain" description="EF-hand" evidence="13">
    <location>
        <begin position="362"/>
        <end position="397"/>
    </location>
</feature>
<dbReference type="SMART" id="SM00027">
    <property type="entry name" value="EH"/>
    <property type="match status" value="1"/>
</dbReference>
<dbReference type="GO" id="GO:0016197">
    <property type="term" value="P:endosomal transport"/>
    <property type="evidence" value="ECO:0007669"/>
    <property type="project" value="TreeGrafter"/>
</dbReference>
<feature type="region of interest" description="Disordered" evidence="11">
    <location>
        <begin position="401"/>
        <end position="463"/>
    </location>
</feature>
<evidence type="ECO:0000259" key="13">
    <source>
        <dbReference type="PROSITE" id="PS50222"/>
    </source>
</evidence>
<dbReference type="GO" id="GO:0006897">
    <property type="term" value="P:endocytosis"/>
    <property type="evidence" value="ECO:0007669"/>
    <property type="project" value="UniProtKB-KW"/>
</dbReference>
<reference evidence="14 15" key="1">
    <citation type="submission" date="2020-01" db="EMBL/GenBank/DDBJ databases">
        <title>Identification and distribution of gene clusters putatively required for synthesis of sphingolipid metabolism inhibitors in phylogenetically diverse species of the filamentous fungus Fusarium.</title>
        <authorList>
            <person name="Kim H.-S."/>
            <person name="Busman M."/>
            <person name="Brown D.W."/>
            <person name="Divon H."/>
            <person name="Uhlig S."/>
            <person name="Proctor R.H."/>
        </authorList>
    </citation>
    <scope>NUCLEOTIDE SEQUENCE [LARGE SCALE GENOMIC DNA]</scope>
    <source>
        <strain evidence="14 15">NRRL 20459</strain>
    </source>
</reference>
<dbReference type="GO" id="GO:0005509">
    <property type="term" value="F:calcium ion binding"/>
    <property type="evidence" value="ECO:0007669"/>
    <property type="project" value="InterPro"/>
</dbReference>
<feature type="compositionally biased region" description="Low complexity" evidence="11">
    <location>
        <begin position="403"/>
        <end position="414"/>
    </location>
</feature>
<dbReference type="PANTHER" id="PTHR11216">
    <property type="entry name" value="EH DOMAIN"/>
    <property type="match status" value="1"/>
</dbReference>
<keyword evidence="9" id="KW-0963">Cytoplasm</keyword>
<keyword evidence="8" id="KW-0009">Actin-binding</keyword>
<keyword evidence="7" id="KW-0175">Coiled coil</keyword>
<dbReference type="Proteomes" id="UP000554235">
    <property type="component" value="Unassembled WGS sequence"/>
</dbReference>
<evidence type="ECO:0000256" key="5">
    <source>
        <dbReference type="ARBA" id="ARBA00022583"/>
    </source>
</evidence>
<comment type="subunit">
    <text evidence="4">Component of the PAN1 actin cytoskeleton-regulatory complex.</text>
</comment>
<evidence type="ECO:0000256" key="10">
    <source>
        <dbReference type="ARBA" id="ARBA00025194"/>
    </source>
</evidence>
<evidence type="ECO:0000256" key="8">
    <source>
        <dbReference type="ARBA" id="ARBA00023203"/>
    </source>
</evidence>
<dbReference type="InterPro" id="IPR011992">
    <property type="entry name" value="EF-hand-dom_pair"/>
</dbReference>
<feature type="compositionally biased region" description="Polar residues" evidence="11">
    <location>
        <begin position="274"/>
        <end position="289"/>
    </location>
</feature>
<dbReference type="GO" id="GO:0030479">
    <property type="term" value="C:actin cortical patch"/>
    <property type="evidence" value="ECO:0007669"/>
    <property type="project" value="UniProtKB-SubCell"/>
</dbReference>
<feature type="region of interest" description="Disordered" evidence="11">
    <location>
        <begin position="253"/>
        <end position="291"/>
    </location>
</feature>
<dbReference type="PANTHER" id="PTHR11216:SF174">
    <property type="entry name" value="GH06923P"/>
    <property type="match status" value="1"/>
</dbReference>
<keyword evidence="6" id="KW-0967">Endosome</keyword>
<evidence type="ECO:0000256" key="2">
    <source>
        <dbReference type="ARBA" id="ARBA00004134"/>
    </source>
</evidence>
<evidence type="ECO:0000256" key="9">
    <source>
        <dbReference type="ARBA" id="ARBA00023212"/>
    </source>
</evidence>
<protein>
    <submittedName>
        <fullName evidence="14">Cytoskeletal-regulatory complex EF hand domain-containing</fullName>
    </submittedName>
</protein>